<keyword evidence="21" id="KW-1133">Transmembrane helix</keyword>
<dbReference type="SUPFAM" id="SSF55486">
    <property type="entry name" value="Metalloproteases ('zincins'), catalytic domain"/>
    <property type="match status" value="1"/>
</dbReference>
<comment type="cofactor">
    <cofactor evidence="20">
        <name>Zn(2+)</name>
        <dbReference type="ChEBI" id="CHEBI:29105"/>
    </cofactor>
    <text evidence="20">Binds 1 zinc ion per subunit.</text>
</comment>
<feature type="active site" description="Proton acceptor 2" evidence="15">
    <location>
        <position position="380"/>
    </location>
</feature>
<sequence length="676" mass="76947">MLRVTGLLLLFLTNLVLSLPKGNTKITEDEMSDILAKYEISASEKCRDYVVADWNYNTDVENETKVEELNEQALAFAQFEKEQWQLHFSNVSWEDFKNETVRRQVRTLSVLGVSALDDNELSELNARQTNMTTIYSSAKICPFDKQQCDLATEGLALDPGMEEVISTSRNYEELTYVWEAWRNVSGAKMRDDYKKYVELSNLAAQKNGFSDNGEMWRSDFETETFVEDMENLWKEVEPLYLELHTYVKNKLKKVYGDKIGDDDLIPAHILGNMWAQSWENIFDIVQPFPNATGVDVTKSLNDQGYTARRMFETSDEFYQSLGLPENSMSYNETLALIEKPTDGRVVVCHASAWDFCDRRDFRIKMCTKVNMEDFVTIHHEMGHIQYYIQYKDQPYALRTGANPGFHEAVGDTIALSVSTPQHLEKVGLLENYADTEEDSINALMQIALQKVAFLPFGLLIDMWRWDVFSGKINESQWNAHWWELRENIQKVKAPVPRSEADFDPGAKYHVPASSQYISYFVAHILQFQIHKALCLAAGQYEPNNASKPLHKCDIYRSKEAGQLLSKILSPIKSVVLSVSDGLKLGSSRHWQDALEVMTGERQLGGSAILEYFQPLHEFLKKENSNAGNGTSISDYSDSTDQTIPIAVGGVLLGVVIVVIVGYIIFRRRAAKRNASS</sequence>
<dbReference type="GO" id="GO:0004180">
    <property type="term" value="F:carboxypeptidase activity"/>
    <property type="evidence" value="ECO:0007669"/>
    <property type="project" value="UniProtKB-KW"/>
</dbReference>
<dbReference type="InParanoid" id="A0A6L2PG56"/>
<feature type="active site" description="Proton donor 2" evidence="15">
    <location>
        <position position="509"/>
    </location>
</feature>
<dbReference type="GO" id="GO:0008241">
    <property type="term" value="F:peptidyl-dipeptidase activity"/>
    <property type="evidence" value="ECO:0007669"/>
    <property type="project" value="UniProtKB-EC"/>
</dbReference>
<feature type="binding site" evidence="16">
    <location>
        <position position="383"/>
    </location>
    <ligand>
        <name>Zn(2+)</name>
        <dbReference type="ChEBI" id="CHEBI:29105"/>
        <label>1</label>
        <note>catalytic</note>
    </ligand>
</feature>
<dbReference type="PANTHER" id="PTHR10514:SF27">
    <property type="entry name" value="ANGIOTENSIN-CONVERTING ENZYME"/>
    <property type="match status" value="1"/>
</dbReference>
<dbReference type="PRINTS" id="PR00791">
    <property type="entry name" value="PEPDIPTASEA"/>
</dbReference>
<keyword evidence="21" id="KW-0472">Membrane</keyword>
<accession>A0A6L2PG56</accession>
<feature type="binding site" evidence="18">
    <location>
        <position position="379"/>
    </location>
    <ligand>
        <name>Zn(2+)</name>
        <dbReference type="ChEBI" id="CHEBI:29105"/>
        <label>2</label>
        <note>catalytic</note>
    </ligand>
</feature>
<comment type="catalytic activity">
    <reaction evidence="11">
        <text>Release of a C-terminal dipeptide, oligopeptide-|-Xaa-Yaa, when Xaa is not Pro, and Yaa is neither Asp nor Glu. Thus, conversion of angiotensin I to angiotensin II, with increase in vasoconstrictor activity, but no action on angiotensin II.</text>
        <dbReference type="EC" id="3.4.15.1"/>
    </reaction>
</comment>
<feature type="chain" id="PRO_5026843223" description="Angiotensin-converting enzyme" evidence="22">
    <location>
        <begin position="19"/>
        <end position="676"/>
    </location>
</feature>
<evidence type="ECO:0000256" key="2">
    <source>
        <dbReference type="ARBA" id="ARBA00022645"/>
    </source>
</evidence>
<evidence type="ECO:0000256" key="21">
    <source>
        <dbReference type="SAM" id="Phobius"/>
    </source>
</evidence>
<keyword evidence="2 20" id="KW-0121">Carboxypeptidase</keyword>
<name>A0A6L2PG56_COPFO</name>
<feature type="binding site" evidence="16">
    <location>
        <position position="407"/>
    </location>
    <ligand>
        <name>Zn(2+)</name>
        <dbReference type="ChEBI" id="CHEBI:29105"/>
        <label>1</label>
        <note>catalytic</note>
    </ligand>
</feature>
<dbReference type="Gene3D" id="1.10.1370.30">
    <property type="match status" value="1"/>
</dbReference>
<comment type="caution">
    <text evidence="19">Lacks conserved residue(s) required for the propagation of feature annotation.</text>
</comment>
<comment type="similarity">
    <text evidence="1 19 20">Belongs to the peptidase M2 family.</text>
</comment>
<evidence type="ECO:0000256" key="15">
    <source>
        <dbReference type="PIRSR" id="PIRSR601548-11"/>
    </source>
</evidence>
<dbReference type="FunFam" id="1.10.1370.30:FF:000004">
    <property type="entry name" value="Angiotensin-converting enzyme"/>
    <property type="match status" value="1"/>
</dbReference>
<feature type="disulfide bond" evidence="17 19">
    <location>
        <begin position="348"/>
        <end position="366"/>
    </location>
</feature>
<feature type="glycosylation site" description="N-linked (GlcNAc...) (complex) asparagine" evidence="14">
    <location>
        <position position="98"/>
    </location>
</feature>
<feature type="active site" description="Proton donor 1" evidence="13">
    <location>
        <position position="509"/>
    </location>
</feature>
<dbReference type="GO" id="GO:0005886">
    <property type="term" value="C:plasma membrane"/>
    <property type="evidence" value="ECO:0007669"/>
    <property type="project" value="TreeGrafter"/>
</dbReference>
<dbReference type="PROSITE" id="PS52011">
    <property type="entry name" value="PEPTIDASE_M2"/>
    <property type="match status" value="1"/>
</dbReference>
<evidence type="ECO:0000256" key="7">
    <source>
        <dbReference type="ARBA" id="ARBA00022833"/>
    </source>
</evidence>
<dbReference type="GO" id="GO:0006508">
    <property type="term" value="P:proteolysis"/>
    <property type="evidence" value="ECO:0007669"/>
    <property type="project" value="UniProtKB-KW"/>
</dbReference>
<evidence type="ECO:0000313" key="24">
    <source>
        <dbReference type="Proteomes" id="UP000502823"/>
    </source>
</evidence>
<organism evidence="23 24">
    <name type="scientific">Coptotermes formosanus</name>
    <name type="common">Formosan subterranean termite</name>
    <dbReference type="NCBI Taxonomy" id="36987"/>
    <lineage>
        <taxon>Eukaryota</taxon>
        <taxon>Metazoa</taxon>
        <taxon>Ecdysozoa</taxon>
        <taxon>Arthropoda</taxon>
        <taxon>Hexapoda</taxon>
        <taxon>Insecta</taxon>
        <taxon>Pterygota</taxon>
        <taxon>Neoptera</taxon>
        <taxon>Polyneoptera</taxon>
        <taxon>Dictyoptera</taxon>
        <taxon>Blattodea</taxon>
        <taxon>Blattoidea</taxon>
        <taxon>Termitoidae</taxon>
        <taxon>Rhinotermitidae</taxon>
        <taxon>Coptotermes</taxon>
    </lineage>
</organism>
<evidence type="ECO:0000256" key="16">
    <source>
        <dbReference type="PIRSR" id="PIRSR601548-3"/>
    </source>
</evidence>
<feature type="signal peptide" evidence="22">
    <location>
        <begin position="1"/>
        <end position="18"/>
    </location>
</feature>
<evidence type="ECO:0000256" key="11">
    <source>
        <dbReference type="ARBA" id="ARBA00036868"/>
    </source>
</evidence>
<keyword evidence="10 14" id="KW-0325">Glycoprotein</keyword>
<dbReference type="GO" id="GO:0008237">
    <property type="term" value="F:metallopeptidase activity"/>
    <property type="evidence" value="ECO:0007669"/>
    <property type="project" value="UniProtKB-KW"/>
</dbReference>
<evidence type="ECO:0000256" key="18">
    <source>
        <dbReference type="PIRSR" id="PIRSR601548-8"/>
    </source>
</evidence>
<evidence type="ECO:0000256" key="19">
    <source>
        <dbReference type="PROSITE-ProRule" id="PRU01355"/>
    </source>
</evidence>
<evidence type="ECO:0000256" key="5">
    <source>
        <dbReference type="ARBA" id="ARBA00022729"/>
    </source>
</evidence>
<feature type="glycosylation site" description="N-linked (GlcNAc...) asparagine; partial" evidence="14">
    <location>
        <position position="331"/>
    </location>
</feature>
<evidence type="ECO:0000256" key="20">
    <source>
        <dbReference type="RuleBase" id="RU361144"/>
    </source>
</evidence>
<evidence type="ECO:0000256" key="6">
    <source>
        <dbReference type="ARBA" id="ARBA00022801"/>
    </source>
</evidence>
<evidence type="ECO:0000256" key="8">
    <source>
        <dbReference type="ARBA" id="ARBA00023049"/>
    </source>
</evidence>
<feature type="binding site" evidence="16">
    <location>
        <position position="379"/>
    </location>
    <ligand>
        <name>Zn(2+)</name>
        <dbReference type="ChEBI" id="CHEBI:29105"/>
        <label>1</label>
        <note>catalytic</note>
    </ligand>
</feature>
<keyword evidence="4 16" id="KW-0479">Metal-binding</keyword>
<evidence type="ECO:0000256" key="17">
    <source>
        <dbReference type="PIRSR" id="PIRSR601548-4"/>
    </source>
</evidence>
<evidence type="ECO:0000256" key="1">
    <source>
        <dbReference type="ARBA" id="ARBA00008139"/>
    </source>
</evidence>
<evidence type="ECO:0000256" key="14">
    <source>
        <dbReference type="PIRSR" id="PIRSR601548-10"/>
    </source>
</evidence>
<dbReference type="GO" id="GO:0046872">
    <property type="term" value="F:metal ion binding"/>
    <property type="evidence" value="ECO:0007669"/>
    <property type="project" value="UniProtKB-KW"/>
</dbReference>
<keyword evidence="8 20" id="KW-0482">Metalloprotease</keyword>
<evidence type="ECO:0000256" key="10">
    <source>
        <dbReference type="ARBA" id="ARBA00023180"/>
    </source>
</evidence>
<evidence type="ECO:0000256" key="13">
    <source>
        <dbReference type="PIRSR" id="PIRSR601548-1"/>
    </source>
</evidence>
<dbReference type="PANTHER" id="PTHR10514">
    <property type="entry name" value="ANGIOTENSIN-CONVERTING ENZYME"/>
    <property type="match status" value="1"/>
</dbReference>
<feature type="active site" description="Proton acceptor 1" evidence="13">
    <location>
        <position position="380"/>
    </location>
</feature>
<evidence type="ECO:0000256" key="12">
    <source>
        <dbReference type="ARBA" id="ARBA00039858"/>
    </source>
</evidence>
<gene>
    <name evidence="23" type="ORF">Cfor_04455</name>
</gene>
<proteinExistence type="inferred from homology"/>
<evidence type="ECO:0000256" key="4">
    <source>
        <dbReference type="ARBA" id="ARBA00022723"/>
    </source>
</evidence>
<reference evidence="24" key="1">
    <citation type="submission" date="2020-01" db="EMBL/GenBank/DDBJ databases">
        <title>Draft genome sequence of the Termite Coptotermes fromosanus.</title>
        <authorList>
            <person name="Itakura S."/>
            <person name="Yosikawa Y."/>
            <person name="Umezawa K."/>
        </authorList>
    </citation>
    <scope>NUCLEOTIDE SEQUENCE [LARGE SCALE GENOMIC DNA]</scope>
</reference>
<feature type="binding site" evidence="18">
    <location>
        <position position="383"/>
    </location>
    <ligand>
        <name>Zn(2+)</name>
        <dbReference type="ChEBI" id="CHEBI:29105"/>
        <label>2</label>
        <note>catalytic</note>
    </ligand>
</feature>
<dbReference type="FunCoup" id="A0A6L2PG56">
    <property type="interactions" value="40"/>
</dbReference>
<keyword evidence="6 20" id="KW-0378">Hydrolase</keyword>
<keyword evidence="3 20" id="KW-0645">Protease</keyword>
<evidence type="ECO:0000256" key="3">
    <source>
        <dbReference type="ARBA" id="ARBA00022670"/>
    </source>
</evidence>
<keyword evidence="7 16" id="KW-0862">Zinc</keyword>
<keyword evidence="9 17" id="KW-1015">Disulfide bond</keyword>
<evidence type="ECO:0000313" key="23">
    <source>
        <dbReference type="EMBL" id="GFG29388.1"/>
    </source>
</evidence>
<dbReference type="EC" id="3.4.-.-" evidence="20"/>
<keyword evidence="24" id="KW-1185">Reference proteome</keyword>
<keyword evidence="5 22" id="KW-0732">Signal</keyword>
<dbReference type="OrthoDB" id="10029630at2759"/>
<feature type="transmembrane region" description="Helical" evidence="21">
    <location>
        <begin position="643"/>
        <end position="665"/>
    </location>
</feature>
<protein>
    <recommendedName>
        <fullName evidence="12 20">Angiotensin-converting enzyme</fullName>
        <ecNumber evidence="20">3.4.-.-</ecNumber>
    </recommendedName>
</protein>
<evidence type="ECO:0000256" key="22">
    <source>
        <dbReference type="SAM" id="SignalP"/>
    </source>
</evidence>
<feature type="binding site" evidence="18">
    <location>
        <position position="407"/>
    </location>
    <ligand>
        <name>Zn(2+)</name>
        <dbReference type="ChEBI" id="CHEBI:29105"/>
        <label>2</label>
        <note>catalytic</note>
    </ligand>
</feature>
<dbReference type="AlphaFoldDB" id="A0A6L2PG56"/>
<comment type="caution">
    <text evidence="23">The sequence shown here is derived from an EMBL/GenBank/DDBJ whole genome shotgun (WGS) entry which is preliminary data.</text>
</comment>
<dbReference type="Pfam" id="PF01401">
    <property type="entry name" value="Peptidase_M2"/>
    <property type="match status" value="1"/>
</dbReference>
<dbReference type="Proteomes" id="UP000502823">
    <property type="component" value="Unassembled WGS sequence"/>
</dbReference>
<dbReference type="CDD" id="cd06461">
    <property type="entry name" value="M2_ACE"/>
    <property type="match status" value="1"/>
</dbReference>
<evidence type="ECO:0000256" key="9">
    <source>
        <dbReference type="ARBA" id="ARBA00023157"/>
    </source>
</evidence>
<keyword evidence="21" id="KW-0812">Transmembrane</keyword>
<feature type="disulfide bond" evidence="17 19">
    <location>
        <begin position="534"/>
        <end position="552"/>
    </location>
</feature>
<dbReference type="InterPro" id="IPR001548">
    <property type="entry name" value="Peptidase_M2"/>
</dbReference>
<dbReference type="EMBL" id="BLKM01000137">
    <property type="protein sequence ID" value="GFG29388.1"/>
    <property type="molecule type" value="Genomic_DNA"/>
</dbReference>